<proteinExistence type="predicted"/>
<name>A0A0E9VNR9_ANGAN</name>
<dbReference type="EMBL" id="GBXM01028833">
    <property type="protein sequence ID" value="JAH79744.1"/>
    <property type="molecule type" value="Transcribed_RNA"/>
</dbReference>
<evidence type="ECO:0000256" key="1">
    <source>
        <dbReference type="SAM" id="MobiDB-lite"/>
    </source>
</evidence>
<evidence type="ECO:0000313" key="2">
    <source>
        <dbReference type="EMBL" id="JAH79744.1"/>
    </source>
</evidence>
<sequence length="62" mass="7338">MQLTLSLRTSEIVLPRLWPKWNESQRLHKHRMENSLPLDEQVVTPQKSQSHDELTDLFCPSL</sequence>
<accession>A0A0E9VNR9</accession>
<protein>
    <submittedName>
        <fullName evidence="2">Uncharacterized protein</fullName>
    </submittedName>
</protein>
<reference evidence="2" key="1">
    <citation type="submission" date="2014-11" db="EMBL/GenBank/DDBJ databases">
        <authorList>
            <person name="Amaro Gonzalez C."/>
        </authorList>
    </citation>
    <scope>NUCLEOTIDE SEQUENCE</scope>
</reference>
<feature type="region of interest" description="Disordered" evidence="1">
    <location>
        <begin position="38"/>
        <end position="62"/>
    </location>
</feature>
<dbReference type="AlphaFoldDB" id="A0A0E9VNR9"/>
<reference evidence="2" key="2">
    <citation type="journal article" date="2015" name="Fish Shellfish Immunol.">
        <title>Early steps in the European eel (Anguilla anguilla)-Vibrio vulnificus interaction in the gills: Role of the RtxA13 toxin.</title>
        <authorList>
            <person name="Callol A."/>
            <person name="Pajuelo D."/>
            <person name="Ebbesson L."/>
            <person name="Teles M."/>
            <person name="MacKenzie S."/>
            <person name="Amaro C."/>
        </authorList>
    </citation>
    <scope>NUCLEOTIDE SEQUENCE</scope>
</reference>
<organism evidence="2">
    <name type="scientific">Anguilla anguilla</name>
    <name type="common">European freshwater eel</name>
    <name type="synonym">Muraena anguilla</name>
    <dbReference type="NCBI Taxonomy" id="7936"/>
    <lineage>
        <taxon>Eukaryota</taxon>
        <taxon>Metazoa</taxon>
        <taxon>Chordata</taxon>
        <taxon>Craniata</taxon>
        <taxon>Vertebrata</taxon>
        <taxon>Euteleostomi</taxon>
        <taxon>Actinopterygii</taxon>
        <taxon>Neopterygii</taxon>
        <taxon>Teleostei</taxon>
        <taxon>Anguilliformes</taxon>
        <taxon>Anguillidae</taxon>
        <taxon>Anguilla</taxon>
    </lineage>
</organism>